<organism evidence="1 2">
    <name type="scientific">Phytophthora palmivora</name>
    <dbReference type="NCBI Taxonomy" id="4796"/>
    <lineage>
        <taxon>Eukaryota</taxon>
        <taxon>Sar</taxon>
        <taxon>Stramenopiles</taxon>
        <taxon>Oomycota</taxon>
        <taxon>Peronosporomycetes</taxon>
        <taxon>Peronosporales</taxon>
        <taxon>Peronosporaceae</taxon>
        <taxon>Phytophthora</taxon>
    </lineage>
</organism>
<comment type="caution">
    <text evidence="1">The sequence shown here is derived from an EMBL/GenBank/DDBJ whole genome shotgun (WGS) entry which is preliminary data.</text>
</comment>
<protein>
    <submittedName>
        <fullName evidence="1">Pentatricopeptide repeat protein</fullName>
    </submittedName>
</protein>
<accession>A0A2P4XQ41</accession>
<reference evidence="1 2" key="1">
    <citation type="journal article" date="2017" name="Genome Biol. Evol.">
        <title>Phytophthora megakarya and P. palmivora, closely related causal agents of cacao black pod rot, underwent increases in genome sizes and gene numbers by different mechanisms.</title>
        <authorList>
            <person name="Ali S.S."/>
            <person name="Shao J."/>
            <person name="Lary D.J."/>
            <person name="Kronmiller B."/>
            <person name="Shen D."/>
            <person name="Strem M.D."/>
            <person name="Amoako-Attah I."/>
            <person name="Akrofi A.Y."/>
            <person name="Begoude B.A."/>
            <person name="Ten Hoopen G.M."/>
            <person name="Coulibaly K."/>
            <person name="Kebe B.I."/>
            <person name="Melnick R.L."/>
            <person name="Guiltinan M.J."/>
            <person name="Tyler B.M."/>
            <person name="Meinhardt L.W."/>
            <person name="Bailey B.A."/>
        </authorList>
    </citation>
    <scope>NUCLEOTIDE SEQUENCE [LARGE SCALE GENOMIC DNA]</scope>
    <source>
        <strain evidence="2">sbr112.9</strain>
    </source>
</reference>
<sequence length="326" mass="38156">MAGLSSRAPKRKRESEASIHRQVARKVALLADANDSFNTLQRALERQFVRYNTQKAQTKELQSLYAAVEQLVHFETLFGSEISENNVRNSQVMSLQTQIDKLLTHMTKKKAVAYQMEKMDEILPRLVKKASWAVTERRQWLLEQKELPARHQWVPMVLWKMYEEIVEVAEKDVEKKRLKNAMHKVMKAIQETNPYFYLQVLYQSPPSNGCGKWEIQASEKLVEVTASMETYFYELKRRSFALSNTRDPSVRIRYGWNQLRVTLAFARRAARHFHYLILHLYAVAMGCDVSKGSFQKKQQKGLLAMTKSCELNWGYVVTALRLKKFW</sequence>
<dbReference type="OrthoDB" id="126858at2759"/>
<dbReference type="AlphaFoldDB" id="A0A2P4XQ41"/>
<gene>
    <name evidence="1" type="ORF">PHPALM_16315</name>
</gene>
<proteinExistence type="predicted"/>
<dbReference type="EMBL" id="NCKW01008828">
    <property type="protein sequence ID" value="POM67647.1"/>
    <property type="molecule type" value="Genomic_DNA"/>
</dbReference>
<name>A0A2P4XQ41_9STRA</name>
<keyword evidence="2" id="KW-1185">Reference proteome</keyword>
<dbReference type="Proteomes" id="UP000237271">
    <property type="component" value="Unassembled WGS sequence"/>
</dbReference>
<evidence type="ECO:0000313" key="2">
    <source>
        <dbReference type="Proteomes" id="UP000237271"/>
    </source>
</evidence>
<evidence type="ECO:0000313" key="1">
    <source>
        <dbReference type="EMBL" id="POM67647.1"/>
    </source>
</evidence>